<feature type="domain" description="Guanylate cyclase" evidence="1">
    <location>
        <begin position="288"/>
        <end position="395"/>
    </location>
</feature>
<dbReference type="GO" id="GO:0004016">
    <property type="term" value="F:adenylate cyclase activity"/>
    <property type="evidence" value="ECO:0007669"/>
    <property type="project" value="UniProtKB-ARBA"/>
</dbReference>
<sequence>MKRPKTQYAKCGELNIAYQVFGDGPFDLLFALGWLTNVEYGWESPDYSRFLKKLGQRARVIVFDKRGTGMSDRDVGVATLEQRSEDINAVLDAVGSERAVLFGVSEGGAMSSVFAATFPERVSHLILNGSRSKYQWAEDYPYGLQKDEAEAEIAGFIENWGEPFALLSGAPSISKDHSAAEWYAAYLRYSASPRTAENFTRMNYQIDYRDILQTIQVPTMILHREDDQWCPIFHARYLAANIPKAELRVIPGDDHIVWYGDQDRLIAEIEQFVSGETSSSSYTRALRTVMFLDIVGSTNHLAAMGDDRWKSILEQLDFNVDRRIASFDGIRIKHTGDGYLISFSGPTRAIECAKMISEDVQRLGLQCQIGVHTGECELRGEDLSGLAVHIAARIMSEAEPQTIMCSQTVKDLVVGSGLEFVALGSRELKGVPGEWVMYEVK</sequence>
<dbReference type="CDD" id="cd07302">
    <property type="entry name" value="CHD"/>
    <property type="match status" value="1"/>
</dbReference>
<proteinExistence type="predicted"/>
<evidence type="ECO:0000259" key="1">
    <source>
        <dbReference type="PROSITE" id="PS50125"/>
    </source>
</evidence>
<evidence type="ECO:0000313" key="3">
    <source>
        <dbReference type="Proteomes" id="UP000635142"/>
    </source>
</evidence>
<dbReference type="GO" id="GO:0035556">
    <property type="term" value="P:intracellular signal transduction"/>
    <property type="evidence" value="ECO:0007669"/>
    <property type="project" value="InterPro"/>
</dbReference>
<dbReference type="PANTHER" id="PTHR43433:SF8">
    <property type="entry name" value="BIFUNCTIONAL LIPASE_ADENYLATE CYCLASE LIPJ"/>
    <property type="match status" value="1"/>
</dbReference>
<dbReference type="Pfam" id="PF00211">
    <property type="entry name" value="Guanylate_cyc"/>
    <property type="match status" value="1"/>
</dbReference>
<reference evidence="2" key="1">
    <citation type="submission" date="2020-08" db="EMBL/GenBank/DDBJ databases">
        <title>Sulfitobacter aestuariivivens sp. nov., isolated from a tidal flat.</title>
        <authorList>
            <person name="Park S."/>
            <person name="Yoon J.-H."/>
        </authorList>
    </citation>
    <scope>NUCLEOTIDE SEQUENCE</scope>
    <source>
        <strain evidence="2">TSTF-M16</strain>
    </source>
</reference>
<name>A0A927D997_9RHOB</name>
<dbReference type="GO" id="GO:0009190">
    <property type="term" value="P:cyclic nucleotide biosynthetic process"/>
    <property type="evidence" value="ECO:0007669"/>
    <property type="project" value="InterPro"/>
</dbReference>
<dbReference type="Proteomes" id="UP000635142">
    <property type="component" value="Unassembled WGS sequence"/>
</dbReference>
<keyword evidence="3" id="KW-1185">Reference proteome</keyword>
<dbReference type="AlphaFoldDB" id="A0A927D997"/>
<dbReference type="InterPro" id="IPR029787">
    <property type="entry name" value="Nucleotide_cyclase"/>
</dbReference>
<organism evidence="2 3">
    <name type="scientific">Sulfitobacter aestuariivivens</name>
    <dbReference type="NCBI Taxonomy" id="2766981"/>
    <lineage>
        <taxon>Bacteria</taxon>
        <taxon>Pseudomonadati</taxon>
        <taxon>Pseudomonadota</taxon>
        <taxon>Alphaproteobacteria</taxon>
        <taxon>Rhodobacterales</taxon>
        <taxon>Roseobacteraceae</taxon>
        <taxon>Sulfitobacter</taxon>
    </lineage>
</organism>
<dbReference type="Gene3D" id="3.30.70.1230">
    <property type="entry name" value="Nucleotide cyclase"/>
    <property type="match status" value="1"/>
</dbReference>
<dbReference type="SUPFAM" id="SSF55073">
    <property type="entry name" value="Nucleotide cyclase"/>
    <property type="match status" value="1"/>
</dbReference>
<gene>
    <name evidence="2" type="ORF">H9Q16_18775</name>
</gene>
<protein>
    <submittedName>
        <fullName evidence="2">Adenylate/guanylate cyclase domain-containing protein</fullName>
    </submittedName>
</protein>
<dbReference type="InterPro" id="IPR000073">
    <property type="entry name" value="AB_hydrolase_1"/>
</dbReference>
<dbReference type="Gene3D" id="3.40.50.1820">
    <property type="entry name" value="alpha/beta hydrolase"/>
    <property type="match status" value="1"/>
</dbReference>
<dbReference type="SUPFAM" id="SSF53474">
    <property type="entry name" value="alpha/beta-Hydrolases"/>
    <property type="match status" value="1"/>
</dbReference>
<dbReference type="PANTHER" id="PTHR43433">
    <property type="entry name" value="HYDROLASE, ALPHA/BETA FOLD FAMILY PROTEIN"/>
    <property type="match status" value="1"/>
</dbReference>
<dbReference type="SMART" id="SM00044">
    <property type="entry name" value="CYCc"/>
    <property type="match status" value="1"/>
</dbReference>
<dbReference type="InterPro" id="IPR029058">
    <property type="entry name" value="AB_hydrolase_fold"/>
</dbReference>
<dbReference type="EMBL" id="JACTAG010000003">
    <property type="protein sequence ID" value="MBD3665987.1"/>
    <property type="molecule type" value="Genomic_DNA"/>
</dbReference>
<dbReference type="Pfam" id="PF00561">
    <property type="entry name" value="Abhydrolase_1"/>
    <property type="match status" value="1"/>
</dbReference>
<dbReference type="InterPro" id="IPR050471">
    <property type="entry name" value="AB_hydrolase"/>
</dbReference>
<comment type="caution">
    <text evidence="2">The sequence shown here is derived from an EMBL/GenBank/DDBJ whole genome shotgun (WGS) entry which is preliminary data.</text>
</comment>
<dbReference type="PRINTS" id="PR00111">
    <property type="entry name" value="ABHYDROLASE"/>
</dbReference>
<dbReference type="PROSITE" id="PS50125">
    <property type="entry name" value="GUANYLATE_CYCLASE_2"/>
    <property type="match status" value="1"/>
</dbReference>
<dbReference type="InterPro" id="IPR001054">
    <property type="entry name" value="A/G_cyclase"/>
</dbReference>
<accession>A0A927D997</accession>
<evidence type="ECO:0000313" key="2">
    <source>
        <dbReference type="EMBL" id="MBD3665987.1"/>
    </source>
</evidence>